<evidence type="ECO:0000313" key="3">
    <source>
        <dbReference type="Proteomes" id="UP000220841"/>
    </source>
</evidence>
<dbReference type="InterPro" id="IPR013557">
    <property type="entry name" value="AntA/B_antirep"/>
</dbReference>
<gene>
    <name evidence="2" type="ORF">CN585_28650</name>
</gene>
<dbReference type="Pfam" id="PF08346">
    <property type="entry name" value="AntA"/>
    <property type="match status" value="1"/>
</dbReference>
<sequence>MVNHEGGTSSMNQLKTAQMPQLKLFKDGIVRIMETDTGNKVVNARDLYEGLKVKTRFNDWVVRQSGKYGFEEGKDFYSFLGKSTGGRPTQEYILKLNTAKELAMVENNEQGRTVRKYFIDVEEKVIHVKQPKSRKKSVNLIFRQEMDIAKTLASITGVKEGIAYAVAMERAEQKTGEDFSAYKRLLPTATHETGFLNPTKIGEQIGKKSRVVNKLLQERGLQEQRDKEWRLTDEGKKYAEEMPYTRNGHSGYQIKWSESVIDVLYALEVMQ</sequence>
<name>A0A2A8H7D2_9BACI</name>
<evidence type="ECO:0000313" key="2">
    <source>
        <dbReference type="EMBL" id="PEP89603.1"/>
    </source>
</evidence>
<protein>
    <recommendedName>
        <fullName evidence="1">AntA/AntB antirepressor domain-containing protein</fullName>
    </recommendedName>
</protein>
<reference evidence="2 3" key="1">
    <citation type="submission" date="2017-09" db="EMBL/GenBank/DDBJ databases">
        <title>Large-scale bioinformatics analysis of Bacillus genomes uncovers conserved roles of natural products in bacterial physiology.</title>
        <authorList>
            <consortium name="Agbiome Team Llc"/>
            <person name="Bleich R.M."/>
            <person name="Grubbs K.J."/>
            <person name="Santa Maria K.C."/>
            <person name="Allen S.E."/>
            <person name="Farag S."/>
            <person name="Shank E.A."/>
            <person name="Bowers A."/>
        </authorList>
    </citation>
    <scope>NUCLEOTIDE SEQUENCE [LARGE SCALE GENOMIC DNA]</scope>
    <source>
        <strain evidence="2 3">AFS021349</strain>
    </source>
</reference>
<evidence type="ECO:0000259" key="1">
    <source>
        <dbReference type="Pfam" id="PF08346"/>
    </source>
</evidence>
<dbReference type="Proteomes" id="UP000220841">
    <property type="component" value="Unassembled WGS sequence"/>
</dbReference>
<dbReference type="AlphaFoldDB" id="A0A2A8H7D2"/>
<comment type="caution">
    <text evidence="2">The sequence shown here is derived from an EMBL/GenBank/DDBJ whole genome shotgun (WGS) entry which is preliminary data.</text>
</comment>
<accession>A0A2A8H7D2</accession>
<proteinExistence type="predicted"/>
<organism evidence="2 3">
    <name type="scientific">Bacillus toyonensis</name>
    <dbReference type="NCBI Taxonomy" id="155322"/>
    <lineage>
        <taxon>Bacteria</taxon>
        <taxon>Bacillati</taxon>
        <taxon>Bacillota</taxon>
        <taxon>Bacilli</taxon>
        <taxon>Bacillales</taxon>
        <taxon>Bacillaceae</taxon>
        <taxon>Bacillus</taxon>
        <taxon>Bacillus cereus group</taxon>
    </lineage>
</organism>
<dbReference type="EMBL" id="NUBY01000268">
    <property type="protein sequence ID" value="PEP89603.1"/>
    <property type="molecule type" value="Genomic_DNA"/>
</dbReference>
<feature type="domain" description="AntA/AntB antirepressor" evidence="1">
    <location>
        <begin position="42"/>
        <end position="108"/>
    </location>
</feature>